<accession>A0A6J4NR13</accession>
<feature type="domain" description="ARB-07466-like C-terminal" evidence="2">
    <location>
        <begin position="73"/>
        <end position="165"/>
    </location>
</feature>
<proteinExistence type="predicted"/>
<reference evidence="3" key="1">
    <citation type="submission" date="2020-02" db="EMBL/GenBank/DDBJ databases">
        <authorList>
            <person name="Meier V. D."/>
        </authorList>
    </citation>
    <scope>NUCLEOTIDE SEQUENCE</scope>
    <source>
        <strain evidence="3">AVDCRST_MAG75</strain>
    </source>
</reference>
<dbReference type="Pfam" id="PF26571">
    <property type="entry name" value="VldE"/>
    <property type="match status" value="1"/>
</dbReference>
<evidence type="ECO:0000259" key="2">
    <source>
        <dbReference type="Pfam" id="PF26571"/>
    </source>
</evidence>
<dbReference type="InterPro" id="IPR058593">
    <property type="entry name" value="ARB_07466-like_C"/>
</dbReference>
<protein>
    <recommendedName>
        <fullName evidence="2">ARB-07466-like C-terminal domain-containing protein</fullName>
    </recommendedName>
</protein>
<dbReference type="EMBL" id="CADCUO010000110">
    <property type="protein sequence ID" value="CAA9395293.1"/>
    <property type="molecule type" value="Genomic_DNA"/>
</dbReference>
<feature type="chain" id="PRO_5039269862" description="ARB-07466-like C-terminal domain-containing protein" evidence="1">
    <location>
        <begin position="40"/>
        <end position="184"/>
    </location>
</feature>
<feature type="signal peptide" evidence="1">
    <location>
        <begin position="1"/>
        <end position="39"/>
    </location>
</feature>
<evidence type="ECO:0000313" key="3">
    <source>
        <dbReference type="EMBL" id="CAA9395293.1"/>
    </source>
</evidence>
<sequence>MWRFPNVISRRNPRSRRGAGLATAAVLALSLAGTAAAPAAAHTVPSTSSTYIAVGGLTYRSGAGTEAWGLRTHAAWSSRVVKHRFAVGTVYGSRASADDHGSRLAADFMVYSNATKGYRIAEFAKKHHRELNITYVIWNQRIWSVGRASEGWRLMANRGSISANHKDHVHVSYRVTPNNYTYRG</sequence>
<organism evidence="3">
    <name type="scientific">uncultured Propionibacteriaceae bacterium</name>
    <dbReference type="NCBI Taxonomy" id="257457"/>
    <lineage>
        <taxon>Bacteria</taxon>
        <taxon>Bacillati</taxon>
        <taxon>Actinomycetota</taxon>
        <taxon>Actinomycetes</taxon>
        <taxon>Propionibacteriales</taxon>
        <taxon>Propionibacteriaceae</taxon>
        <taxon>environmental samples</taxon>
    </lineage>
</organism>
<name>A0A6J4NR13_9ACTN</name>
<evidence type="ECO:0000256" key="1">
    <source>
        <dbReference type="SAM" id="SignalP"/>
    </source>
</evidence>
<gene>
    <name evidence="3" type="ORF">AVDCRST_MAG75-1797</name>
</gene>
<dbReference type="AlphaFoldDB" id="A0A6J4NR13"/>
<keyword evidence="1" id="KW-0732">Signal</keyword>